<keyword evidence="3" id="KW-0804">Transcription</keyword>
<dbReference type="AlphaFoldDB" id="A0A2A3YNL1"/>
<dbReference type="PRINTS" id="PR00038">
    <property type="entry name" value="HTHLUXR"/>
</dbReference>
<dbReference type="SMART" id="SM00421">
    <property type="entry name" value="HTH_LUXR"/>
    <property type="match status" value="1"/>
</dbReference>
<dbReference type="GO" id="GO:0003677">
    <property type="term" value="F:DNA binding"/>
    <property type="evidence" value="ECO:0007669"/>
    <property type="project" value="UniProtKB-KW"/>
</dbReference>
<evidence type="ECO:0000256" key="2">
    <source>
        <dbReference type="ARBA" id="ARBA00023125"/>
    </source>
</evidence>
<dbReference type="EMBL" id="NRGR01000005">
    <property type="protein sequence ID" value="PCC40675.1"/>
    <property type="molecule type" value="Genomic_DNA"/>
</dbReference>
<dbReference type="PANTHER" id="PTHR44688:SF16">
    <property type="entry name" value="DNA-BINDING TRANSCRIPTIONAL ACTIVATOR DEVR_DOSR"/>
    <property type="match status" value="1"/>
</dbReference>
<dbReference type="InterPro" id="IPR000792">
    <property type="entry name" value="Tscrpt_reg_LuxR_C"/>
</dbReference>
<dbReference type="PROSITE" id="PS50043">
    <property type="entry name" value="HTH_LUXR_2"/>
    <property type="match status" value="1"/>
</dbReference>
<keyword evidence="2" id="KW-0238">DNA-binding</keyword>
<keyword evidence="1" id="KW-0805">Transcription regulation</keyword>
<feature type="compositionally biased region" description="Basic and acidic residues" evidence="4">
    <location>
        <begin position="403"/>
        <end position="415"/>
    </location>
</feature>
<dbReference type="SUPFAM" id="SSF46894">
    <property type="entry name" value="C-terminal effector domain of the bipartite response regulators"/>
    <property type="match status" value="1"/>
</dbReference>
<evidence type="ECO:0000256" key="1">
    <source>
        <dbReference type="ARBA" id="ARBA00023015"/>
    </source>
</evidence>
<keyword evidence="7" id="KW-1185">Reference proteome</keyword>
<dbReference type="CDD" id="cd06170">
    <property type="entry name" value="LuxR_C_like"/>
    <property type="match status" value="1"/>
</dbReference>
<dbReference type="InterPro" id="IPR036388">
    <property type="entry name" value="WH-like_DNA-bd_sf"/>
</dbReference>
<organism evidence="6 7">
    <name type="scientific">Brachybacterium alimentarium</name>
    <dbReference type="NCBI Taxonomy" id="47845"/>
    <lineage>
        <taxon>Bacteria</taxon>
        <taxon>Bacillati</taxon>
        <taxon>Actinomycetota</taxon>
        <taxon>Actinomycetes</taxon>
        <taxon>Micrococcales</taxon>
        <taxon>Dermabacteraceae</taxon>
        <taxon>Brachybacterium</taxon>
    </lineage>
</organism>
<feature type="region of interest" description="Disordered" evidence="4">
    <location>
        <begin position="190"/>
        <end position="216"/>
    </location>
</feature>
<feature type="region of interest" description="Disordered" evidence="4">
    <location>
        <begin position="381"/>
        <end position="424"/>
    </location>
</feature>
<dbReference type="OrthoDB" id="27092at2"/>
<evidence type="ECO:0000313" key="6">
    <source>
        <dbReference type="EMBL" id="PCC40675.1"/>
    </source>
</evidence>
<dbReference type="GO" id="GO:0006355">
    <property type="term" value="P:regulation of DNA-templated transcription"/>
    <property type="evidence" value="ECO:0007669"/>
    <property type="project" value="InterPro"/>
</dbReference>
<dbReference type="Gene3D" id="1.10.10.10">
    <property type="entry name" value="Winged helix-like DNA-binding domain superfamily/Winged helix DNA-binding domain"/>
    <property type="match status" value="1"/>
</dbReference>
<protein>
    <recommendedName>
        <fullName evidence="5">HTH luxR-type domain-containing protein</fullName>
    </recommendedName>
</protein>
<evidence type="ECO:0000256" key="4">
    <source>
        <dbReference type="SAM" id="MobiDB-lite"/>
    </source>
</evidence>
<dbReference type="InterPro" id="IPR016032">
    <property type="entry name" value="Sig_transdc_resp-reg_C-effctor"/>
</dbReference>
<sequence>MSARGRDLATRMVDLLDDTTALEDARDVARLLVALFAETVGAHRVSLQVRIPEPDRFATLGVLGHQHFSSTLQVPADEPGLVPLLNSHEPLWAQTRRESQATMRQLLGENTGRVPDLENCPPHLLATALRTPQRIVGSVMLSSGPDGFRLGDVTLTSLLARYSGAVLSRTSVATVFDDTGRLTACTLVSDREGRSPDSTAASPVVGPLATSHPATHPSVRLTTRQLEVLVAIAAGATNAQVADDLALSVHTVRTHRRHLMEQFGAHTSTALIAKARAAGILGGWPSPPVGPRSMPRSHRTTSLFRAMTSYNGAMSGSSFSPRKAMSGPFQQLLKSRHPLKDRLHAGPADDVRSSCDLVTCRPSAPRGGSAAGQRIQLPVLHRNPFPLPRGPRRARLRGGGVRPVRDGPSVRRRDPVCTGPPYQRAPPLHHAGAVAPSRGCHCGQHRLGVDPQRFTGVRHRGRLASCLGRDYRPRRHLRRRHREAHQRRRPAGLRPRALRLCELGR</sequence>
<reference evidence="6 7" key="1">
    <citation type="journal article" date="2017" name="Elife">
        <title>Extensive horizontal gene transfer in cheese-associated bacteria.</title>
        <authorList>
            <person name="Bonham K.S."/>
            <person name="Wolfe B.E."/>
            <person name="Dutton R.J."/>
        </authorList>
    </citation>
    <scope>NUCLEOTIDE SEQUENCE [LARGE SCALE GENOMIC DNA]</scope>
    <source>
        <strain evidence="6 7">341_9</strain>
    </source>
</reference>
<comment type="caution">
    <text evidence="6">The sequence shown here is derived from an EMBL/GenBank/DDBJ whole genome shotgun (WGS) entry which is preliminary data.</text>
</comment>
<accession>A0A2A3YNL1</accession>
<name>A0A2A3YNL1_9MICO</name>
<feature type="domain" description="HTH luxR-type" evidence="5">
    <location>
        <begin position="214"/>
        <end position="279"/>
    </location>
</feature>
<gene>
    <name evidence="6" type="ORF">CIK66_02590</name>
</gene>
<dbReference type="Proteomes" id="UP000218598">
    <property type="component" value="Unassembled WGS sequence"/>
</dbReference>
<dbReference type="Pfam" id="PF00196">
    <property type="entry name" value="GerE"/>
    <property type="match status" value="1"/>
</dbReference>
<dbReference type="PANTHER" id="PTHR44688">
    <property type="entry name" value="DNA-BINDING TRANSCRIPTIONAL ACTIVATOR DEVR_DOSR"/>
    <property type="match status" value="1"/>
</dbReference>
<evidence type="ECO:0000259" key="5">
    <source>
        <dbReference type="PROSITE" id="PS50043"/>
    </source>
</evidence>
<proteinExistence type="predicted"/>
<evidence type="ECO:0000313" key="7">
    <source>
        <dbReference type="Proteomes" id="UP000218598"/>
    </source>
</evidence>
<evidence type="ECO:0000256" key="3">
    <source>
        <dbReference type="ARBA" id="ARBA00023163"/>
    </source>
</evidence>